<evidence type="ECO:0000313" key="10">
    <source>
        <dbReference type="EMBL" id="MBR0658655.1"/>
    </source>
</evidence>
<dbReference type="EMBL" id="JAAEDK010000009">
    <property type="protein sequence ID" value="MBR0658655.1"/>
    <property type="molecule type" value="Genomic_DNA"/>
</dbReference>
<evidence type="ECO:0000256" key="8">
    <source>
        <dbReference type="ARBA" id="ARBA00023136"/>
    </source>
</evidence>
<accession>A0A9X9WE95</accession>
<dbReference type="PIRSF" id="PIRSF001294">
    <property type="entry name" value="K_ATPaseA"/>
    <property type="match status" value="1"/>
</dbReference>
<feature type="transmembrane region" description="Helical" evidence="9">
    <location>
        <begin position="173"/>
        <end position="194"/>
    </location>
</feature>
<feature type="transmembrane region" description="Helical" evidence="9">
    <location>
        <begin position="420"/>
        <end position="443"/>
    </location>
</feature>
<proteinExistence type="inferred from homology"/>
<dbReference type="PANTHER" id="PTHR30607">
    <property type="entry name" value="POTASSIUM-TRANSPORTING ATPASE A CHAIN"/>
    <property type="match status" value="1"/>
</dbReference>
<feature type="transmembrane region" description="Helical" evidence="9">
    <location>
        <begin position="488"/>
        <end position="510"/>
    </location>
</feature>
<evidence type="ECO:0000256" key="7">
    <source>
        <dbReference type="ARBA" id="ARBA00023065"/>
    </source>
</evidence>
<feature type="transmembrane region" description="Helical" evidence="9">
    <location>
        <begin position="254"/>
        <end position="274"/>
    </location>
</feature>
<feature type="transmembrane region" description="Helical" evidence="9">
    <location>
        <begin position="381"/>
        <end position="399"/>
    </location>
</feature>
<evidence type="ECO:0000256" key="6">
    <source>
        <dbReference type="ARBA" id="ARBA00022989"/>
    </source>
</evidence>
<evidence type="ECO:0000313" key="12">
    <source>
        <dbReference type="Proteomes" id="UP000746741"/>
    </source>
</evidence>
<evidence type="ECO:0000256" key="3">
    <source>
        <dbReference type="ARBA" id="ARBA00022538"/>
    </source>
</evidence>
<dbReference type="GO" id="GO:0008556">
    <property type="term" value="F:P-type potassium transmembrane transporter activity"/>
    <property type="evidence" value="ECO:0007669"/>
    <property type="project" value="InterPro"/>
</dbReference>
<reference evidence="10" key="3">
    <citation type="journal article" date="2021" name="Syst. Appl. Microbiol.">
        <title>Roseomonas hellenica sp. nov., isolated from roots of wild-growing Alkanna tinctoria.</title>
        <authorList>
            <person name="Rat A."/>
            <person name="Naranjo H.D."/>
            <person name="Lebbe L."/>
            <person name="Cnockaert M."/>
            <person name="Krigas N."/>
            <person name="Grigoriadou K."/>
            <person name="Maloupa E."/>
            <person name="Willems A."/>
        </authorList>
    </citation>
    <scope>NUCLEOTIDE SEQUENCE</scope>
    <source>
        <strain evidence="10">LMG 31161</strain>
    </source>
</reference>
<keyword evidence="12" id="KW-1185">Reference proteome</keyword>
<evidence type="ECO:0000256" key="1">
    <source>
        <dbReference type="ARBA" id="ARBA00022448"/>
    </source>
</evidence>
<organism evidence="10 13">
    <name type="scientific">Neoroseomonas oryzicola</name>
    <dbReference type="NCBI Taxonomy" id="535904"/>
    <lineage>
        <taxon>Bacteria</taxon>
        <taxon>Pseudomonadati</taxon>
        <taxon>Pseudomonadota</taxon>
        <taxon>Alphaproteobacteria</taxon>
        <taxon>Acetobacterales</taxon>
        <taxon>Acetobacteraceae</taxon>
        <taxon>Neoroseomonas</taxon>
    </lineage>
</organism>
<keyword evidence="4 9" id="KW-0812">Transmembrane</keyword>
<reference evidence="10" key="1">
    <citation type="submission" date="2020-01" db="EMBL/GenBank/DDBJ databases">
        <authorList>
            <person name="Rat A."/>
        </authorList>
    </citation>
    <scope>NUCLEOTIDE SEQUENCE</scope>
    <source>
        <strain evidence="10">LMG 31161</strain>
    </source>
</reference>
<keyword evidence="2 9" id="KW-1003">Cell membrane</keyword>
<comment type="caution">
    <text evidence="10">The sequence shown here is derived from an EMBL/GenBank/DDBJ whole genome shotgun (WGS) entry which is preliminary data.</text>
</comment>
<evidence type="ECO:0000256" key="4">
    <source>
        <dbReference type="ARBA" id="ARBA00022692"/>
    </source>
</evidence>
<feature type="transmembrane region" description="Helical" evidence="9">
    <location>
        <begin position="130"/>
        <end position="152"/>
    </location>
</feature>
<reference evidence="11 12" key="2">
    <citation type="submission" date="2020-02" db="EMBL/GenBank/DDBJ databases">
        <authorList>
            <person name="Sun Q."/>
            <person name="Inoue M."/>
        </authorList>
    </citation>
    <scope>NUCLEOTIDE SEQUENCE [LARGE SCALE GENOMIC DNA]</scope>
    <source>
        <strain evidence="11 12">KCTC 22478</strain>
    </source>
</reference>
<name>A0A9X9WE95_9PROT</name>
<keyword evidence="1 9" id="KW-0813">Transport</keyword>
<evidence type="ECO:0000313" key="13">
    <source>
        <dbReference type="Proteomes" id="UP001138708"/>
    </source>
</evidence>
<sequence length="565" mass="57895">MTAIGWAQIALILGLVVATAVPLGRYTAAVAAGRVTFLAPVEKLFYDAGGVDPARGMGWRAYTLAMLASNAVGFLLLYAMLRLQGVLPLNPEGVGGQSAWLAFNTAVSFTTNTNWQAYSGESGLSYLSQMAGLTVQNFLSASTGIALALALSRAFASGGVKDLGNYWADLVRVTLYLLLPLALILGLLLVAGGVPQSLSSYVQATTLEGGTQTIPLGPAAFQVAIKQLGTNGGGFFGVNSAHPFENPTAWTNLLQTWAILAIPFALSLTFGHIVGDIRQGWALFAAMMGFVVAGVAIVYAAEAGGNPLHIAAGVDPAMGNMEGKEVRFGIALSALWAVATTGASNGSVNAMLDSFTPLGGLVPMLMIQLGEVLPGGVGSGLYGMLVFVLLAVFVAGLMVGRTPEYLGKKVGAKEVKLAMLAVLILPAFILGFSAVAAVLPVAIASVQDAGPHGLSEILYTYTSGAGNNGSAFGGLTADTPWFNTTMGLAMLFGRYGVIVPVMAIAGAIAAKPKLAASTGTFPTHTPLFMGLLAGVILILGGLQFMPALALGPVAEHLVLAAGKTF</sequence>
<feature type="transmembrane region" description="Helical" evidence="9">
    <location>
        <begin position="281"/>
        <end position="301"/>
    </location>
</feature>
<feature type="transmembrane region" description="Helical" evidence="9">
    <location>
        <begin position="531"/>
        <end position="550"/>
    </location>
</feature>
<evidence type="ECO:0000256" key="9">
    <source>
        <dbReference type="HAMAP-Rule" id="MF_00275"/>
    </source>
</evidence>
<dbReference type="GO" id="GO:0005886">
    <property type="term" value="C:plasma membrane"/>
    <property type="evidence" value="ECO:0007669"/>
    <property type="project" value="UniProtKB-SubCell"/>
</dbReference>
<protein>
    <recommendedName>
        <fullName evidence="9">Potassium-transporting ATPase potassium-binding subunit</fullName>
    </recommendedName>
    <alternativeName>
        <fullName evidence="9">ATP phosphohydrolase [potassium-transporting] A chain</fullName>
    </alternativeName>
    <alternativeName>
        <fullName evidence="9">Potassium-binding and translocating subunit A</fullName>
    </alternativeName>
    <alternativeName>
        <fullName evidence="9">Potassium-translocating ATPase A chain</fullName>
    </alternativeName>
</protein>
<comment type="subcellular location">
    <subcellularLocation>
        <location evidence="9">Cell membrane</location>
        <topology evidence="9">Multi-pass membrane protein</topology>
    </subcellularLocation>
</comment>
<dbReference type="HAMAP" id="MF_00275">
    <property type="entry name" value="KdpA"/>
    <property type="match status" value="1"/>
</dbReference>
<dbReference type="NCBIfam" id="TIGR00680">
    <property type="entry name" value="kdpA"/>
    <property type="match status" value="1"/>
</dbReference>
<dbReference type="Proteomes" id="UP000746741">
    <property type="component" value="Unassembled WGS sequence"/>
</dbReference>
<dbReference type="Proteomes" id="UP001138708">
    <property type="component" value="Unassembled WGS sequence"/>
</dbReference>
<dbReference type="AlphaFoldDB" id="A0A9X9WE95"/>
<keyword evidence="6 9" id="KW-1133">Transmembrane helix</keyword>
<keyword evidence="3 9" id="KW-0633">Potassium transport</keyword>
<comment type="subunit">
    <text evidence="9">The system is composed of three essential subunits: KdpA, KdpB and KdpC.</text>
</comment>
<evidence type="ECO:0000256" key="5">
    <source>
        <dbReference type="ARBA" id="ARBA00022958"/>
    </source>
</evidence>
<feature type="transmembrane region" description="Helical" evidence="9">
    <location>
        <begin position="326"/>
        <end position="343"/>
    </location>
</feature>
<keyword evidence="8 9" id="KW-0472">Membrane</keyword>
<comment type="similarity">
    <text evidence="9">Belongs to the KdpA family.</text>
</comment>
<dbReference type="InterPro" id="IPR004623">
    <property type="entry name" value="KdpA"/>
</dbReference>
<dbReference type="GO" id="GO:0030955">
    <property type="term" value="F:potassium ion binding"/>
    <property type="evidence" value="ECO:0007669"/>
    <property type="project" value="UniProtKB-UniRule"/>
</dbReference>
<keyword evidence="5 9" id="KW-0630">Potassium</keyword>
<feature type="transmembrane region" description="Helical" evidence="9">
    <location>
        <begin position="350"/>
        <end position="369"/>
    </location>
</feature>
<dbReference type="RefSeq" id="WP_168041804.1">
    <property type="nucleotide sequence ID" value="NZ_JAAEDK010000009.1"/>
</dbReference>
<dbReference type="Pfam" id="PF03814">
    <property type="entry name" value="KdpA"/>
    <property type="match status" value="1"/>
</dbReference>
<gene>
    <name evidence="9 10" type="primary">kdpA</name>
    <name evidence="11" type="ORF">GWK15_13230</name>
    <name evidence="10" type="ORF">GXW75_05305</name>
</gene>
<dbReference type="PANTHER" id="PTHR30607:SF2">
    <property type="entry name" value="POTASSIUM-TRANSPORTING ATPASE POTASSIUM-BINDING SUBUNIT"/>
    <property type="match status" value="1"/>
</dbReference>
<evidence type="ECO:0000313" key="11">
    <source>
        <dbReference type="EMBL" id="NKE17909.1"/>
    </source>
</evidence>
<feature type="transmembrane region" description="Helical" evidence="9">
    <location>
        <begin position="6"/>
        <end position="24"/>
    </location>
</feature>
<feature type="transmembrane region" description="Helical" evidence="9">
    <location>
        <begin position="61"/>
        <end position="81"/>
    </location>
</feature>
<comment type="function">
    <text evidence="9">Part of the high-affinity ATP-driven potassium transport (or Kdp) system, which catalyzes the hydrolysis of ATP coupled with the electrogenic transport of potassium into the cytoplasm. This subunit binds the extracellular potassium ions and delivers the ions to the membrane domain of KdpB through an intramembrane tunnel.</text>
</comment>
<dbReference type="EMBL" id="JAAVUP010000003">
    <property type="protein sequence ID" value="NKE17909.1"/>
    <property type="molecule type" value="Genomic_DNA"/>
</dbReference>
<evidence type="ECO:0000256" key="2">
    <source>
        <dbReference type="ARBA" id="ARBA00022475"/>
    </source>
</evidence>
<keyword evidence="7 9" id="KW-0406">Ion transport</keyword>